<dbReference type="InterPro" id="IPR006671">
    <property type="entry name" value="Cyclin_N"/>
</dbReference>
<feature type="domain" description="Cyclin-like" evidence="5">
    <location>
        <begin position="90"/>
        <end position="175"/>
    </location>
</feature>
<dbReference type="Pfam" id="PF02984">
    <property type="entry name" value="Cyclin_C"/>
    <property type="match status" value="1"/>
</dbReference>
<dbReference type="Gene3D" id="1.10.472.10">
    <property type="entry name" value="Cyclin-like"/>
    <property type="match status" value="2"/>
</dbReference>
<evidence type="ECO:0000259" key="5">
    <source>
        <dbReference type="SMART" id="SM00385"/>
    </source>
</evidence>
<dbReference type="OMA" id="LLDYKCL"/>
<dbReference type="VEuPathDB" id="AmoebaDB:EHI_030880"/>
<accession>A0A5K1VT96</accession>
<dbReference type="GO" id="GO:0016538">
    <property type="term" value="F:cyclin-dependent protein serine/threonine kinase regulator activity"/>
    <property type="evidence" value="ECO:0007669"/>
    <property type="project" value="InterPro"/>
</dbReference>
<dbReference type="AlphaFoldDB" id="A0A5K1VT96"/>
<evidence type="ECO:0000313" key="8">
    <source>
        <dbReference type="Proteomes" id="UP000078387"/>
    </source>
</evidence>
<keyword evidence="1" id="KW-0132">Cell division</keyword>
<dbReference type="PROSITE" id="PS00292">
    <property type="entry name" value="CYCLINS"/>
    <property type="match status" value="1"/>
</dbReference>
<dbReference type="InterPro" id="IPR013763">
    <property type="entry name" value="Cyclin-like_dom"/>
</dbReference>
<dbReference type="VEuPathDB" id="AmoebaDB:EHI5A_115580"/>
<dbReference type="InterPro" id="IPR036915">
    <property type="entry name" value="Cyclin-like_sf"/>
</dbReference>
<proteinExistence type="inferred from homology"/>
<dbReference type="GO" id="GO:0051301">
    <property type="term" value="P:cell division"/>
    <property type="evidence" value="ECO:0007669"/>
    <property type="project" value="UniProtKB-KW"/>
</dbReference>
<gene>
    <name evidence="7" type="ORF">CL6EHI_030880</name>
</gene>
<protein>
    <submittedName>
        <fullName evidence="7">Cyclin putative</fullName>
    </submittedName>
</protein>
<reference evidence="7 8" key="1">
    <citation type="submission" date="2016-05" db="EMBL/GenBank/DDBJ databases">
        <title>First whole genome sequencing of Entamoeba histolytica HM1:IMSS-clone-6.</title>
        <authorList>
            <person name="Mukherjee Avik.K."/>
            <person name="Izumyama S."/>
            <person name="Nakada-Tsukui K."/>
            <person name="Nozaki T."/>
        </authorList>
    </citation>
    <scope>NUCLEOTIDE SEQUENCE [LARGE SCALE GENOMIC DNA]</scope>
    <source>
        <strain evidence="7 8">HM1:IMSS clone 6</strain>
    </source>
</reference>
<feature type="domain" description="Cyclin C-terminal" evidence="6">
    <location>
        <begin position="184"/>
        <end position="304"/>
    </location>
</feature>
<keyword evidence="2 4" id="KW-0195">Cyclin</keyword>
<comment type="caution">
    <text evidence="7">The sequence shown here is derived from an EMBL/GenBank/DDBJ whole genome shotgun (WGS) entry which is preliminary data.</text>
</comment>
<name>A0A5K1VT96_ENTHI</name>
<feature type="domain" description="Cyclin-like" evidence="5">
    <location>
        <begin position="188"/>
        <end position="270"/>
    </location>
</feature>
<sequence>MQRQTESLVYAPSSKRGIEKMSETNILQPNIQTNIRDIDSFDCDDPFFMTTYAKDIFKYLKEEEELTIIPTGFMTGQLYITPKMRQKLVDWIAEISTVLTLLSETYLLTIYIIDKYLSLNKTVERNNFQLVGVAAVLIASKFEEYSYVIVSDLVTLTGDAYTGDMIKNMECQILNTLNFQIIRPTPLDFLRRFSRAADNTEKPHITARYLIELATLDYQLMEKKVSLLAAASVYLGRKMCGTTPFWDETMAFYSGYSEQDILGTARCLNILHKFTVCSKSSNYLKIKEKFEDEQHKFVSLLPPCPDF</sequence>
<dbReference type="VEuPathDB" id="AmoebaDB:EHI7A_083990"/>
<dbReference type="InterPro" id="IPR039361">
    <property type="entry name" value="Cyclin"/>
</dbReference>
<dbReference type="PANTHER" id="PTHR10177">
    <property type="entry name" value="CYCLINS"/>
    <property type="match status" value="1"/>
</dbReference>
<dbReference type="Proteomes" id="UP000078387">
    <property type="component" value="Unassembled WGS sequence"/>
</dbReference>
<dbReference type="FunFam" id="1.10.472.10:FF:000001">
    <property type="entry name" value="G2/mitotic-specific cyclin"/>
    <property type="match status" value="1"/>
</dbReference>
<dbReference type="GO" id="GO:0044772">
    <property type="term" value="P:mitotic cell cycle phase transition"/>
    <property type="evidence" value="ECO:0007669"/>
    <property type="project" value="InterPro"/>
</dbReference>
<dbReference type="SUPFAM" id="SSF47954">
    <property type="entry name" value="Cyclin-like"/>
    <property type="match status" value="2"/>
</dbReference>
<dbReference type="Pfam" id="PF00134">
    <property type="entry name" value="Cyclin_N"/>
    <property type="match status" value="1"/>
</dbReference>
<dbReference type="PIRSF" id="PIRSF001771">
    <property type="entry name" value="Cyclin_A_B_D_E"/>
    <property type="match status" value="1"/>
</dbReference>
<dbReference type="SMR" id="A0A5K1VT96"/>
<dbReference type="InterPro" id="IPR004367">
    <property type="entry name" value="Cyclin_C-dom"/>
</dbReference>
<dbReference type="InterPro" id="IPR046965">
    <property type="entry name" value="Cyclin_A/B-like"/>
</dbReference>
<evidence type="ECO:0000259" key="6">
    <source>
        <dbReference type="SMART" id="SM01332"/>
    </source>
</evidence>
<evidence type="ECO:0000256" key="4">
    <source>
        <dbReference type="RuleBase" id="RU000383"/>
    </source>
</evidence>
<evidence type="ECO:0000256" key="2">
    <source>
        <dbReference type="ARBA" id="ARBA00023127"/>
    </source>
</evidence>
<dbReference type="InterPro" id="IPR048258">
    <property type="entry name" value="Cyclins_cyclin-box"/>
</dbReference>
<comment type="similarity">
    <text evidence="4">Belongs to the cyclin family.</text>
</comment>
<dbReference type="VEuPathDB" id="AmoebaDB:EHI8A_085930"/>
<evidence type="ECO:0000256" key="3">
    <source>
        <dbReference type="ARBA" id="ARBA00023306"/>
    </source>
</evidence>
<dbReference type="SMART" id="SM00385">
    <property type="entry name" value="CYCLIN"/>
    <property type="match status" value="2"/>
</dbReference>
<dbReference type="EMBL" id="BDEQ01000001">
    <property type="protein sequence ID" value="GAT95036.1"/>
    <property type="molecule type" value="Genomic_DNA"/>
</dbReference>
<evidence type="ECO:0000256" key="1">
    <source>
        <dbReference type="ARBA" id="ARBA00022618"/>
    </source>
</evidence>
<evidence type="ECO:0000313" key="7">
    <source>
        <dbReference type="EMBL" id="GAT95036.1"/>
    </source>
</evidence>
<dbReference type="VEuPathDB" id="AmoebaDB:KM1_151280"/>
<dbReference type="SMART" id="SM01332">
    <property type="entry name" value="Cyclin_C"/>
    <property type="match status" value="1"/>
</dbReference>
<keyword evidence="3" id="KW-0131">Cell cycle</keyword>
<organism evidence="7 8">
    <name type="scientific">Entamoeba histolytica</name>
    <dbReference type="NCBI Taxonomy" id="5759"/>
    <lineage>
        <taxon>Eukaryota</taxon>
        <taxon>Amoebozoa</taxon>
        <taxon>Evosea</taxon>
        <taxon>Archamoebae</taxon>
        <taxon>Mastigamoebida</taxon>
        <taxon>Entamoebidae</taxon>
        <taxon>Entamoeba</taxon>
    </lineage>
</organism>